<feature type="chain" id="PRO_5027043223" evidence="1">
    <location>
        <begin position="20"/>
        <end position="169"/>
    </location>
</feature>
<feature type="signal peptide" evidence="1">
    <location>
        <begin position="1"/>
        <end position="19"/>
    </location>
</feature>
<dbReference type="AlphaFoldDB" id="A0A6M2E7M3"/>
<dbReference type="EMBL" id="GIDH01001318">
    <property type="protein sequence ID" value="NOV53261.1"/>
    <property type="molecule type" value="Transcribed_RNA"/>
</dbReference>
<name>A0A6M2E7M3_9ACAR</name>
<reference evidence="2" key="1">
    <citation type="submission" date="2019-12" db="EMBL/GenBank/DDBJ databases">
        <title>The sialotranscriptome of the gopher-tortoise tick, Amblyomma tuberculatum.</title>
        <authorList>
            <person name="Karim S."/>
            <person name="Andersen J."/>
            <person name="Kumar D."/>
            <person name="Adamson S."/>
            <person name="Ennen J."/>
            <person name="Qualis C.P."/>
            <person name="Ribeiro J.M.C."/>
        </authorList>
    </citation>
    <scope>NUCLEOTIDE SEQUENCE</scope>
    <source>
        <strain evidence="2">Removed</strain>
        <tissue evidence="2">Salivary glands</tissue>
    </source>
</reference>
<evidence type="ECO:0000313" key="2">
    <source>
        <dbReference type="EMBL" id="NOV53261.1"/>
    </source>
</evidence>
<evidence type="ECO:0000256" key="1">
    <source>
        <dbReference type="SAM" id="SignalP"/>
    </source>
</evidence>
<accession>A0A6M2E7M3</accession>
<sequence>MVVLCATLCILRLSSLVFPKKKTVAKKYSSLKNFCEPFQYSALCKHNYLLSLNKSYGHDIPPKSLFISKQVHHIAWALASQSVSPCAFPVHVYAHLTLFCTDECHFPIMKQNGSIAQVIPSAKSVNQPNSHCPILNSEKLLKRTEGNLTLTTERIHTLGKYCERQFRRW</sequence>
<protein>
    <submittedName>
        <fullName evidence="2">Putative secreted protein</fullName>
    </submittedName>
</protein>
<keyword evidence="1" id="KW-0732">Signal</keyword>
<organism evidence="2">
    <name type="scientific">Amblyomma tuberculatum</name>
    <dbReference type="NCBI Taxonomy" id="48802"/>
    <lineage>
        <taxon>Eukaryota</taxon>
        <taxon>Metazoa</taxon>
        <taxon>Ecdysozoa</taxon>
        <taxon>Arthropoda</taxon>
        <taxon>Chelicerata</taxon>
        <taxon>Arachnida</taxon>
        <taxon>Acari</taxon>
        <taxon>Parasitiformes</taxon>
        <taxon>Ixodida</taxon>
        <taxon>Ixodoidea</taxon>
        <taxon>Ixodidae</taxon>
        <taxon>Amblyomminae</taxon>
        <taxon>Amblyomma</taxon>
    </lineage>
</organism>
<proteinExistence type="predicted"/>